<keyword evidence="2" id="KW-1185">Reference proteome</keyword>
<reference evidence="1 2" key="2">
    <citation type="journal article" date="2016" name="Genome Announc.">
        <title>Permanent Draft Genome Sequences for Two Variants of Frankia sp. Strain CpI1, the First Frankia Strain Isolated from Root Nodules of Comptonia peregrina.</title>
        <authorList>
            <person name="Oshone R."/>
            <person name="Hurst S.G.IV."/>
            <person name="Abebe-Akele F."/>
            <person name="Simpson S."/>
            <person name="Morris K."/>
            <person name="Thomas W.K."/>
            <person name="Tisa L.S."/>
        </authorList>
    </citation>
    <scope>NUCLEOTIDE SEQUENCE [LARGE SCALE GENOMIC DNA]</scope>
    <source>
        <strain evidence="2">CpI1-S</strain>
    </source>
</reference>
<organism evidence="1 2">
    <name type="scientific">Frankia torreyi</name>
    <dbReference type="NCBI Taxonomy" id="1856"/>
    <lineage>
        <taxon>Bacteria</taxon>
        <taxon>Bacillati</taxon>
        <taxon>Actinomycetota</taxon>
        <taxon>Actinomycetes</taxon>
        <taxon>Frankiales</taxon>
        <taxon>Frankiaceae</taxon>
        <taxon>Frankia</taxon>
    </lineage>
</organism>
<gene>
    <name evidence="1" type="ORF">FF36_01899</name>
</gene>
<evidence type="ECO:0000313" key="1">
    <source>
        <dbReference type="EMBL" id="KJE23714.1"/>
    </source>
</evidence>
<reference evidence="2" key="1">
    <citation type="submission" date="2015-02" db="EMBL/GenBank/DDBJ databases">
        <title>Draft Genome of Frankia sp. CpI1-S.</title>
        <authorList>
            <person name="Oshone R.T."/>
            <person name="Ngom M."/>
            <person name="Ghodhbane-Gtari F."/>
            <person name="Gtari M."/>
            <person name="Morris K."/>
            <person name="Thomas K."/>
            <person name="Sen A."/>
            <person name="Tisa L.S."/>
        </authorList>
    </citation>
    <scope>NUCLEOTIDE SEQUENCE [LARGE SCALE GENOMIC DNA]</scope>
    <source>
        <strain evidence="2">CpI1-S</strain>
    </source>
</reference>
<evidence type="ECO:0000313" key="2">
    <source>
        <dbReference type="Proteomes" id="UP000032545"/>
    </source>
</evidence>
<dbReference type="RefSeq" id="WP_157866944.1">
    <property type="nucleotide sequence ID" value="NZ_JYFN01000011.1"/>
</dbReference>
<proteinExistence type="predicted"/>
<protein>
    <submittedName>
        <fullName evidence="1">Uncharacterized protein</fullName>
    </submittedName>
</protein>
<sequence>MPIAALLATAAELPAPVDNLFVVELHHADALNLTSAQAEGLRVLCRSYADQR</sequence>
<dbReference type="PATRIC" id="fig|1502723.3.peg.628"/>
<dbReference type="EMBL" id="JYFN01000011">
    <property type="protein sequence ID" value="KJE23714.1"/>
    <property type="molecule type" value="Genomic_DNA"/>
</dbReference>
<accession>A0A0D8BIA4</accession>
<dbReference type="AlphaFoldDB" id="A0A0D8BIA4"/>
<comment type="caution">
    <text evidence="1">The sequence shown here is derived from an EMBL/GenBank/DDBJ whole genome shotgun (WGS) entry which is preliminary data.</text>
</comment>
<name>A0A0D8BIA4_9ACTN</name>
<dbReference type="Proteomes" id="UP000032545">
    <property type="component" value="Unassembled WGS sequence"/>
</dbReference>